<dbReference type="OrthoDB" id="1122861at2"/>
<feature type="transmembrane region" description="Helical" evidence="1">
    <location>
        <begin position="59"/>
        <end position="81"/>
    </location>
</feature>
<dbReference type="HOGENOM" id="CLU_168956_3_0_10"/>
<dbReference type="InterPro" id="IPR005642">
    <property type="entry name" value="LysO"/>
</dbReference>
<organism evidence="2 3">
    <name type="scientific">Phocaeicola salanitronis (strain DSM 18170 / JCM 13657 / CCUG 60908 / BL78)</name>
    <name type="common">Bacteroides salanitronis</name>
    <dbReference type="NCBI Taxonomy" id="667015"/>
    <lineage>
        <taxon>Bacteria</taxon>
        <taxon>Pseudomonadati</taxon>
        <taxon>Bacteroidota</taxon>
        <taxon>Bacteroidia</taxon>
        <taxon>Bacteroidales</taxon>
        <taxon>Bacteroidaceae</taxon>
        <taxon>Phocaeicola</taxon>
    </lineage>
</organism>
<dbReference type="EMBL" id="CP002530">
    <property type="protein sequence ID" value="ADY35233.1"/>
    <property type="molecule type" value="Genomic_DNA"/>
</dbReference>
<keyword evidence="1" id="KW-0472">Membrane</keyword>
<reference evidence="2 3" key="1">
    <citation type="journal article" date="2011" name="Stand. Genomic Sci.">
        <title>Complete genome sequence of Bacteroides salanitronis type strain (BL78).</title>
        <authorList>
            <person name="Gronow S."/>
            <person name="Held B."/>
            <person name="Lucas S."/>
            <person name="Lapidus A."/>
            <person name="Del Rio T.G."/>
            <person name="Nolan M."/>
            <person name="Tice H."/>
            <person name="Deshpande S."/>
            <person name="Cheng J.F."/>
            <person name="Pitluck S."/>
            <person name="Liolios K."/>
            <person name="Pagani I."/>
            <person name="Ivanova N."/>
            <person name="Mavromatis K."/>
            <person name="Pati A."/>
            <person name="Tapia R."/>
            <person name="Han C."/>
            <person name="Goodwin L."/>
            <person name="Chen A."/>
            <person name="Palaniappan K."/>
            <person name="Land M."/>
            <person name="Hauser L."/>
            <person name="Chang Y.J."/>
            <person name="Jeffries C.D."/>
            <person name="Brambilla E.M."/>
            <person name="Rohde M."/>
            <person name="Goker M."/>
            <person name="Detter J.C."/>
            <person name="Woyke T."/>
            <person name="Bristow J."/>
            <person name="Markowitz V."/>
            <person name="Hugenholtz P."/>
            <person name="Kyrpides N.C."/>
            <person name="Klenk H.P."/>
            <person name="Eisen J.A."/>
        </authorList>
    </citation>
    <scope>NUCLEOTIDE SEQUENCE [LARGE SCALE GENOMIC DNA]</scope>
    <source>
        <strain evidence="2 3">DSM 18170</strain>
    </source>
</reference>
<dbReference type="KEGG" id="bsa:Bacsa_0637"/>
<proteinExistence type="predicted"/>
<dbReference type="Proteomes" id="UP000007486">
    <property type="component" value="Chromosome"/>
</dbReference>
<dbReference type="RefSeq" id="WP_013616688.1">
    <property type="nucleotide sequence ID" value="NC_015164.1"/>
</dbReference>
<gene>
    <name evidence="2" type="ordered locus">Bacsa_0637</name>
</gene>
<evidence type="ECO:0000313" key="3">
    <source>
        <dbReference type="Proteomes" id="UP000007486"/>
    </source>
</evidence>
<keyword evidence="3" id="KW-1185">Reference proteome</keyword>
<feature type="transmembrane region" description="Helical" evidence="1">
    <location>
        <begin position="30"/>
        <end position="47"/>
    </location>
</feature>
<evidence type="ECO:0000256" key="1">
    <source>
        <dbReference type="SAM" id="Phobius"/>
    </source>
</evidence>
<dbReference type="AlphaFoldDB" id="F0R0J7"/>
<dbReference type="GO" id="GO:0015661">
    <property type="term" value="F:L-lysine efflux transmembrane transporter activity"/>
    <property type="evidence" value="ECO:0007669"/>
    <property type="project" value="InterPro"/>
</dbReference>
<protein>
    <recommendedName>
        <fullName evidence="4">DUF340 domain-containing protein</fullName>
    </recommendedName>
</protein>
<sequence>MYIILLLLLLSIGAGHLLRKVRFVQKVEHGSRYTIFALLFVFGVSIGSNKALLENIMQLGGRAVVIALLGVAGSLVAARLFQRIWKEGKGGAE</sequence>
<name>F0R0J7_PHOSB</name>
<dbReference type="eggNOG" id="ENOG5032Y7W">
    <property type="taxonomic scope" value="Bacteria"/>
</dbReference>
<dbReference type="STRING" id="667015.Bacsa_0637"/>
<dbReference type="Pfam" id="PF03956">
    <property type="entry name" value="Lys_export"/>
    <property type="match status" value="1"/>
</dbReference>
<keyword evidence="1" id="KW-0812">Transmembrane</keyword>
<accession>F0R0J7</accession>
<keyword evidence="1" id="KW-1133">Transmembrane helix</keyword>
<evidence type="ECO:0000313" key="2">
    <source>
        <dbReference type="EMBL" id="ADY35233.1"/>
    </source>
</evidence>
<evidence type="ECO:0008006" key="4">
    <source>
        <dbReference type="Google" id="ProtNLM"/>
    </source>
</evidence>